<accession>A0A4Z2EMM8</accession>
<name>A0A4Z2EMM8_9TELE</name>
<dbReference type="AlphaFoldDB" id="A0A4Z2EMM8"/>
<evidence type="ECO:0000313" key="2">
    <source>
        <dbReference type="Proteomes" id="UP000314294"/>
    </source>
</evidence>
<protein>
    <submittedName>
        <fullName evidence="1">Uncharacterized protein</fullName>
    </submittedName>
</protein>
<reference evidence="1 2" key="1">
    <citation type="submission" date="2019-03" db="EMBL/GenBank/DDBJ databases">
        <title>First draft genome of Liparis tanakae, snailfish: a comprehensive survey of snailfish specific genes.</title>
        <authorList>
            <person name="Kim W."/>
            <person name="Song I."/>
            <person name="Jeong J.-H."/>
            <person name="Kim D."/>
            <person name="Kim S."/>
            <person name="Ryu S."/>
            <person name="Song J.Y."/>
            <person name="Lee S.K."/>
        </authorList>
    </citation>
    <scope>NUCLEOTIDE SEQUENCE [LARGE SCALE GENOMIC DNA]</scope>
    <source>
        <tissue evidence="1">Muscle</tissue>
    </source>
</reference>
<sequence>MCHVIEVSDSKLLCDWCSTHTHTHTCKLVKVAFLRRRGYSPQEAGPRASVIKPRLSAPSAPPLCSFSPASLLLHQRRLSAPLAPPLCSFSPASLLLQPRLSAPLAPPLCSFSPASLLLQRRLSAPSAPPLCSFSSASLLLPPRLSAPLAPPLCSFSSASLHEPEGVHVAEEDVVLDGREDEADVVRVRGAGEVGVDDAVLVGAESDEHLQDELLRRSGVPLGPWRAERLKYVPLVEEQEHRRAAEPAGGHDGLEQRQALLHAALEEREPCTLRPLTSPTDSASCWSYSLIATRNMMEVTPSKQWSHFLLSDRWPPTSTILQGEET</sequence>
<dbReference type="EMBL" id="SRLO01004758">
    <property type="protein sequence ID" value="TNN30197.1"/>
    <property type="molecule type" value="Genomic_DNA"/>
</dbReference>
<keyword evidence="2" id="KW-1185">Reference proteome</keyword>
<proteinExistence type="predicted"/>
<evidence type="ECO:0000313" key="1">
    <source>
        <dbReference type="EMBL" id="TNN30197.1"/>
    </source>
</evidence>
<dbReference type="Proteomes" id="UP000314294">
    <property type="component" value="Unassembled WGS sequence"/>
</dbReference>
<gene>
    <name evidence="1" type="ORF">EYF80_059651</name>
</gene>
<comment type="caution">
    <text evidence="1">The sequence shown here is derived from an EMBL/GenBank/DDBJ whole genome shotgun (WGS) entry which is preliminary data.</text>
</comment>
<organism evidence="1 2">
    <name type="scientific">Liparis tanakae</name>
    <name type="common">Tanaka's snailfish</name>
    <dbReference type="NCBI Taxonomy" id="230148"/>
    <lineage>
        <taxon>Eukaryota</taxon>
        <taxon>Metazoa</taxon>
        <taxon>Chordata</taxon>
        <taxon>Craniata</taxon>
        <taxon>Vertebrata</taxon>
        <taxon>Euteleostomi</taxon>
        <taxon>Actinopterygii</taxon>
        <taxon>Neopterygii</taxon>
        <taxon>Teleostei</taxon>
        <taxon>Neoteleostei</taxon>
        <taxon>Acanthomorphata</taxon>
        <taxon>Eupercaria</taxon>
        <taxon>Perciformes</taxon>
        <taxon>Cottioidei</taxon>
        <taxon>Cottales</taxon>
        <taxon>Liparidae</taxon>
        <taxon>Liparis</taxon>
    </lineage>
</organism>